<keyword evidence="6" id="KW-0547">Nucleotide-binding</keyword>
<dbReference type="EMBL" id="LGFT01000045">
    <property type="protein sequence ID" value="KUK43826.1"/>
    <property type="molecule type" value="Genomic_DNA"/>
</dbReference>
<dbReference type="InterPro" id="IPR030389">
    <property type="entry name" value="G_FEOB_dom"/>
</dbReference>
<feature type="domain" description="FeoB-type G" evidence="12">
    <location>
        <begin position="1"/>
        <end position="163"/>
    </location>
</feature>
<dbReference type="PATRIC" id="fig|301375.6.peg.1934"/>
<evidence type="ECO:0000256" key="4">
    <source>
        <dbReference type="ARBA" id="ARBA00022519"/>
    </source>
</evidence>
<evidence type="ECO:0000259" key="12">
    <source>
        <dbReference type="PROSITE" id="PS51711"/>
    </source>
</evidence>
<dbReference type="InterPro" id="IPR041069">
    <property type="entry name" value="FeoB_Cyto"/>
</dbReference>
<keyword evidence="4" id="KW-0997">Cell inner membrane</keyword>
<evidence type="ECO:0000313" key="13">
    <source>
        <dbReference type="EMBL" id="KUK43826.1"/>
    </source>
</evidence>
<evidence type="ECO:0000256" key="6">
    <source>
        <dbReference type="ARBA" id="ARBA00022741"/>
    </source>
</evidence>
<evidence type="ECO:0000256" key="1">
    <source>
        <dbReference type="ARBA" id="ARBA00004429"/>
    </source>
</evidence>
<evidence type="ECO:0000256" key="11">
    <source>
        <dbReference type="ARBA" id="ARBA00023136"/>
    </source>
</evidence>
<dbReference type="GO" id="GO:0005525">
    <property type="term" value="F:GTP binding"/>
    <property type="evidence" value="ECO:0007669"/>
    <property type="project" value="UniProtKB-KW"/>
</dbReference>
<protein>
    <submittedName>
        <fullName evidence="14">Ferrous iron transport protein B</fullName>
    </submittedName>
</protein>
<dbReference type="GO" id="GO:0005886">
    <property type="term" value="C:plasma membrane"/>
    <property type="evidence" value="ECO:0007669"/>
    <property type="project" value="UniProtKB-SubCell"/>
</dbReference>
<keyword evidence="7" id="KW-1133">Transmembrane helix</keyword>
<dbReference type="Proteomes" id="UP000057043">
    <property type="component" value="Unassembled WGS sequence"/>
</dbReference>
<dbReference type="Pfam" id="PF17910">
    <property type="entry name" value="FeoB_Cyto"/>
    <property type="match status" value="1"/>
</dbReference>
<dbReference type="Gene3D" id="3.40.50.300">
    <property type="entry name" value="P-loop containing nucleotide triphosphate hydrolases"/>
    <property type="match status" value="1"/>
</dbReference>
<keyword evidence="11" id="KW-0472">Membrane</keyword>
<keyword evidence="10" id="KW-0342">GTP-binding</keyword>
<dbReference type="PANTHER" id="PTHR43185">
    <property type="entry name" value="FERROUS IRON TRANSPORT PROTEIN B"/>
    <property type="match status" value="1"/>
</dbReference>
<dbReference type="InterPro" id="IPR005225">
    <property type="entry name" value="Small_GTP-bd"/>
</dbReference>
<evidence type="ECO:0000256" key="5">
    <source>
        <dbReference type="ARBA" id="ARBA00022692"/>
    </source>
</evidence>
<evidence type="ECO:0000313" key="15">
    <source>
        <dbReference type="Proteomes" id="UP000053961"/>
    </source>
</evidence>
<dbReference type="EMBL" id="LGHB01000002">
    <property type="protein sequence ID" value="KUK97531.1"/>
    <property type="molecule type" value="Genomic_DNA"/>
</dbReference>
<organism evidence="14 15">
    <name type="scientific">Methanothrix harundinacea</name>
    <dbReference type="NCBI Taxonomy" id="301375"/>
    <lineage>
        <taxon>Archaea</taxon>
        <taxon>Methanobacteriati</taxon>
        <taxon>Methanobacteriota</taxon>
        <taxon>Stenosarchaea group</taxon>
        <taxon>Methanomicrobia</taxon>
        <taxon>Methanotrichales</taxon>
        <taxon>Methanotrichaceae</taxon>
        <taxon>Methanothrix</taxon>
    </lineage>
</organism>
<dbReference type="Proteomes" id="UP000053961">
    <property type="component" value="Unassembled WGS sequence"/>
</dbReference>
<dbReference type="PRINTS" id="PR00326">
    <property type="entry name" value="GTP1OBG"/>
</dbReference>
<evidence type="ECO:0000256" key="10">
    <source>
        <dbReference type="ARBA" id="ARBA00023134"/>
    </source>
</evidence>
<dbReference type="InterPro" id="IPR050860">
    <property type="entry name" value="FeoB_GTPase"/>
</dbReference>
<evidence type="ECO:0000256" key="2">
    <source>
        <dbReference type="ARBA" id="ARBA00022448"/>
    </source>
</evidence>
<dbReference type="CDD" id="cd01879">
    <property type="entry name" value="FeoB"/>
    <property type="match status" value="1"/>
</dbReference>
<proteinExistence type="predicted"/>
<evidence type="ECO:0000313" key="16">
    <source>
        <dbReference type="Proteomes" id="UP000057043"/>
    </source>
</evidence>
<reference evidence="15 16" key="2">
    <citation type="journal article" date="2015" name="MBio">
        <title>Genome-Resolved Metagenomic Analysis Reveals Roles for Candidate Phyla and Other Microbial Community Members in Biogeochemical Transformations in Oil Reservoirs.</title>
        <authorList>
            <person name="Hu P."/>
            <person name="Tom L."/>
            <person name="Singh A."/>
            <person name="Thomas B.C."/>
            <person name="Baker B.J."/>
            <person name="Piceno Y.M."/>
            <person name="Andersen G.L."/>
            <person name="Banfield J.F."/>
        </authorList>
    </citation>
    <scope>NUCLEOTIDE SEQUENCE [LARGE SCALE GENOMIC DNA]</scope>
    <source>
        <strain evidence="13">57_489</strain>
    </source>
</reference>
<sequence length="231" mass="25678">MTTVAIIGNPNVGKTELFNRLTGMKQHVGNWPGVTVEKKTGKFTCRGEEIEVVDLPGTYSLTAQAKDELISRNYILEERPDVVVDIVDATSLERNLYLTLLLLELETNLVVALNRWDMARERGIVIETEKLSELLGVPVVPTVAPTGEGVERLKEAMLEAAKGETRKIVIGYGEDAEIAIGEVEDAVRKDAGLSDRYPPRWLAIKLLEKDEHVLKLIETSPHLREIRAAVK</sequence>
<accession>A0A101ILQ1</accession>
<comment type="caution">
    <text evidence="14">The sequence shown here is derived from an EMBL/GenBank/DDBJ whole genome shotgun (WGS) entry which is preliminary data.</text>
</comment>
<evidence type="ECO:0000256" key="3">
    <source>
        <dbReference type="ARBA" id="ARBA00022475"/>
    </source>
</evidence>
<dbReference type="GO" id="GO:0015093">
    <property type="term" value="F:ferrous iron transmembrane transporter activity"/>
    <property type="evidence" value="ECO:0007669"/>
    <property type="project" value="TreeGrafter"/>
</dbReference>
<evidence type="ECO:0000256" key="9">
    <source>
        <dbReference type="ARBA" id="ARBA00023065"/>
    </source>
</evidence>
<gene>
    <name evidence="13" type="ORF">XD72_1779</name>
    <name evidence="14" type="ORF">XE07_0361</name>
</gene>
<dbReference type="Gene3D" id="1.10.287.1770">
    <property type="match status" value="1"/>
</dbReference>
<dbReference type="AlphaFoldDB" id="A0A101ILQ1"/>
<keyword evidence="8" id="KW-0408">Iron</keyword>
<dbReference type="InterPro" id="IPR027417">
    <property type="entry name" value="P-loop_NTPase"/>
</dbReference>
<evidence type="ECO:0000256" key="7">
    <source>
        <dbReference type="ARBA" id="ARBA00022989"/>
    </source>
</evidence>
<comment type="subcellular location">
    <subcellularLocation>
        <location evidence="1">Cell inner membrane</location>
        <topology evidence="1">Multi-pass membrane protein</topology>
    </subcellularLocation>
</comment>
<dbReference type="FunFam" id="3.40.50.300:FF:000426">
    <property type="entry name" value="Ferrous iron transport protein B"/>
    <property type="match status" value="1"/>
</dbReference>
<reference evidence="14" key="1">
    <citation type="journal article" date="2015" name="MBio">
        <title>Genome-resolved metagenomic analysis reveals roles for candidate phyla and other microbial community members in biogeochemical transformations in oil reservoirs.</title>
        <authorList>
            <person name="Hu P."/>
            <person name="Tom L."/>
            <person name="Singh A."/>
            <person name="Thomas B.C."/>
            <person name="Baker B.J."/>
            <person name="Piceno Y.M."/>
            <person name="Andersen G.L."/>
            <person name="Banfield J.F."/>
        </authorList>
    </citation>
    <scope>NUCLEOTIDE SEQUENCE [LARGE SCALE GENOMIC DNA]</scope>
    <source>
        <strain evidence="14">56_747</strain>
    </source>
</reference>
<keyword evidence="9" id="KW-0406">Ion transport</keyword>
<name>A0A101ILQ1_9EURY</name>
<dbReference type="PANTHER" id="PTHR43185:SF1">
    <property type="entry name" value="FE(2+) TRANSPORTER FEOB"/>
    <property type="match status" value="1"/>
</dbReference>
<dbReference type="InterPro" id="IPR006073">
    <property type="entry name" value="GTP-bd"/>
</dbReference>
<keyword evidence="3" id="KW-1003">Cell membrane</keyword>
<dbReference type="SUPFAM" id="SSF52540">
    <property type="entry name" value="P-loop containing nucleoside triphosphate hydrolases"/>
    <property type="match status" value="1"/>
</dbReference>
<dbReference type="Pfam" id="PF02421">
    <property type="entry name" value="FeoB_N"/>
    <property type="match status" value="1"/>
</dbReference>
<dbReference type="PROSITE" id="PS51711">
    <property type="entry name" value="G_FEOB"/>
    <property type="match status" value="1"/>
</dbReference>
<keyword evidence="5" id="KW-0812">Transmembrane</keyword>
<dbReference type="NCBIfam" id="TIGR00231">
    <property type="entry name" value="small_GTP"/>
    <property type="match status" value="1"/>
</dbReference>
<evidence type="ECO:0000313" key="14">
    <source>
        <dbReference type="EMBL" id="KUK97531.1"/>
    </source>
</evidence>
<evidence type="ECO:0000256" key="8">
    <source>
        <dbReference type="ARBA" id="ARBA00023004"/>
    </source>
</evidence>
<keyword evidence="2" id="KW-0813">Transport</keyword>